<sequence length="89" mass="9525">MVFGSGAGSGTGRTRNTEVGQSHDDTCPGKASREAGCCARSFLSVWRRHAVNAGRRNMWVPGGVRRGLRGRRSRAQRVGRAAGWAGKGR</sequence>
<accession>A0AAQ3X4F5</accession>
<feature type="region of interest" description="Disordered" evidence="1">
    <location>
        <begin position="1"/>
        <end position="34"/>
    </location>
</feature>
<dbReference type="AlphaFoldDB" id="A0AAQ3X4F5"/>
<keyword evidence="3" id="KW-1185">Reference proteome</keyword>
<evidence type="ECO:0000313" key="3">
    <source>
        <dbReference type="Proteomes" id="UP001341281"/>
    </source>
</evidence>
<gene>
    <name evidence="2" type="ORF">U9M48_032391</name>
</gene>
<evidence type="ECO:0000313" key="2">
    <source>
        <dbReference type="EMBL" id="WVZ85468.1"/>
    </source>
</evidence>
<feature type="compositionally biased region" description="Gly residues" evidence="1">
    <location>
        <begin position="1"/>
        <end position="11"/>
    </location>
</feature>
<feature type="region of interest" description="Disordered" evidence="1">
    <location>
        <begin position="70"/>
        <end position="89"/>
    </location>
</feature>
<reference evidence="2 3" key="1">
    <citation type="submission" date="2024-02" db="EMBL/GenBank/DDBJ databases">
        <title>High-quality chromosome-scale genome assembly of Pensacola bahiagrass (Paspalum notatum Flugge var. saurae).</title>
        <authorList>
            <person name="Vega J.M."/>
            <person name="Podio M."/>
            <person name="Orjuela J."/>
            <person name="Siena L.A."/>
            <person name="Pessino S.C."/>
            <person name="Combes M.C."/>
            <person name="Mariac C."/>
            <person name="Albertini E."/>
            <person name="Pupilli F."/>
            <person name="Ortiz J.P.A."/>
            <person name="Leblanc O."/>
        </authorList>
    </citation>
    <scope>NUCLEOTIDE SEQUENCE [LARGE SCALE GENOMIC DNA]</scope>
    <source>
        <strain evidence="2">R1</strain>
        <tissue evidence="2">Leaf</tissue>
    </source>
</reference>
<proteinExistence type="predicted"/>
<feature type="compositionally biased region" description="Basic and acidic residues" evidence="1">
    <location>
        <begin position="21"/>
        <end position="33"/>
    </location>
</feature>
<dbReference type="EMBL" id="CP144751">
    <property type="protein sequence ID" value="WVZ85468.1"/>
    <property type="molecule type" value="Genomic_DNA"/>
</dbReference>
<protein>
    <submittedName>
        <fullName evidence="2">Uncharacterized protein</fullName>
    </submittedName>
</protein>
<name>A0AAQ3X4F5_PASNO</name>
<dbReference type="Proteomes" id="UP001341281">
    <property type="component" value="Chromosome 07"/>
</dbReference>
<organism evidence="2 3">
    <name type="scientific">Paspalum notatum var. saurae</name>
    <dbReference type="NCBI Taxonomy" id="547442"/>
    <lineage>
        <taxon>Eukaryota</taxon>
        <taxon>Viridiplantae</taxon>
        <taxon>Streptophyta</taxon>
        <taxon>Embryophyta</taxon>
        <taxon>Tracheophyta</taxon>
        <taxon>Spermatophyta</taxon>
        <taxon>Magnoliopsida</taxon>
        <taxon>Liliopsida</taxon>
        <taxon>Poales</taxon>
        <taxon>Poaceae</taxon>
        <taxon>PACMAD clade</taxon>
        <taxon>Panicoideae</taxon>
        <taxon>Andropogonodae</taxon>
        <taxon>Paspaleae</taxon>
        <taxon>Paspalinae</taxon>
        <taxon>Paspalum</taxon>
    </lineage>
</organism>
<evidence type="ECO:0000256" key="1">
    <source>
        <dbReference type="SAM" id="MobiDB-lite"/>
    </source>
</evidence>